<proteinExistence type="predicted"/>
<sequence>MSIATNKALTTALALSLGLATGACATNGAPKNYSLDSVNQPVIERANYALDLTANSTGLPVTEQGRLIDWFDSLGLGYGDRVSIDDPMSSVAVHDAVAKLAGRYGLLVSAGAPVTEGYVDPGKVRVVVTRSHAAVPNCPNWDDKLADYGDNATHSGFGCAVNGNIAAMIADPEHLLHGASGTGETVVMSSSKAIKTYREAKPTGADGLPAVSSQEGGK</sequence>
<evidence type="ECO:0000256" key="2">
    <source>
        <dbReference type="SAM" id="SignalP"/>
    </source>
</evidence>
<dbReference type="AlphaFoldDB" id="A0A6I4SQE9"/>
<dbReference type="Pfam" id="PF09476">
    <property type="entry name" value="Pilus_CpaD"/>
    <property type="match status" value="1"/>
</dbReference>
<protein>
    <submittedName>
        <fullName evidence="3">Pilus assembly protein CpaD</fullName>
    </submittedName>
</protein>
<keyword evidence="4" id="KW-1185">Reference proteome</keyword>
<feature type="signal peptide" evidence="2">
    <location>
        <begin position="1"/>
        <end position="25"/>
    </location>
</feature>
<accession>A0A6I4SQE9</accession>
<feature type="region of interest" description="Disordered" evidence="1">
    <location>
        <begin position="199"/>
        <end position="218"/>
    </location>
</feature>
<dbReference type="RefSeq" id="WP_159791363.1">
    <property type="nucleotide sequence ID" value="NZ_WTYM01000021.1"/>
</dbReference>
<evidence type="ECO:0000256" key="1">
    <source>
        <dbReference type="SAM" id="MobiDB-lite"/>
    </source>
</evidence>
<comment type="caution">
    <text evidence="3">The sequence shown here is derived from an EMBL/GenBank/DDBJ whole genome shotgun (WGS) entry which is preliminary data.</text>
</comment>
<dbReference type="OrthoDB" id="9802674at2"/>
<gene>
    <name evidence="3" type="ORF">GRI89_00795</name>
</gene>
<name>A0A6I4SQE9_9SPHN</name>
<dbReference type="EMBL" id="WTYM01000021">
    <property type="protein sequence ID" value="MXO58083.1"/>
    <property type="molecule type" value="Genomic_DNA"/>
</dbReference>
<dbReference type="PROSITE" id="PS51257">
    <property type="entry name" value="PROKAR_LIPOPROTEIN"/>
    <property type="match status" value="1"/>
</dbReference>
<keyword evidence="2" id="KW-0732">Signal</keyword>
<evidence type="ECO:0000313" key="3">
    <source>
        <dbReference type="EMBL" id="MXO58083.1"/>
    </source>
</evidence>
<evidence type="ECO:0000313" key="4">
    <source>
        <dbReference type="Proteomes" id="UP000433652"/>
    </source>
</evidence>
<dbReference type="InterPro" id="IPR019027">
    <property type="entry name" value="Pilus_biogenesis_CpaD-related"/>
</dbReference>
<organism evidence="3 4">
    <name type="scientific">Croceibacterium salegens</name>
    <dbReference type="NCBI Taxonomy" id="1737568"/>
    <lineage>
        <taxon>Bacteria</taxon>
        <taxon>Pseudomonadati</taxon>
        <taxon>Pseudomonadota</taxon>
        <taxon>Alphaproteobacteria</taxon>
        <taxon>Sphingomonadales</taxon>
        <taxon>Erythrobacteraceae</taxon>
        <taxon>Croceibacterium</taxon>
    </lineage>
</organism>
<feature type="chain" id="PRO_5026333681" evidence="2">
    <location>
        <begin position="26"/>
        <end position="218"/>
    </location>
</feature>
<reference evidence="3 4" key="1">
    <citation type="submission" date="2019-12" db="EMBL/GenBank/DDBJ databases">
        <title>Genomic-based taxomic classification of the family Erythrobacteraceae.</title>
        <authorList>
            <person name="Xu L."/>
        </authorList>
    </citation>
    <scope>NUCLEOTIDE SEQUENCE [LARGE SCALE GENOMIC DNA]</scope>
    <source>
        <strain evidence="3 4">MCCC 1K01500</strain>
    </source>
</reference>
<dbReference type="Proteomes" id="UP000433652">
    <property type="component" value="Unassembled WGS sequence"/>
</dbReference>